<gene>
    <name evidence="4" type="ORF">SAMN02745158_03872</name>
</gene>
<evidence type="ECO:0000256" key="1">
    <source>
        <dbReference type="SAM" id="MobiDB-lite"/>
    </source>
</evidence>
<accession>A0A1M5BY20</accession>
<feature type="compositionally biased region" description="Basic and acidic residues" evidence="1">
    <location>
        <begin position="38"/>
        <end position="50"/>
    </location>
</feature>
<keyword evidence="2" id="KW-0812">Transmembrane</keyword>
<name>A0A1M5BY20_9CLOT</name>
<feature type="region of interest" description="Disordered" evidence="1">
    <location>
        <begin position="20"/>
        <end position="149"/>
    </location>
</feature>
<feature type="compositionally biased region" description="Basic and acidic residues" evidence="1">
    <location>
        <begin position="340"/>
        <end position="371"/>
    </location>
</feature>
<feature type="region of interest" description="Disordered" evidence="1">
    <location>
        <begin position="340"/>
        <end position="379"/>
    </location>
</feature>
<dbReference type="EMBL" id="FQVI01000031">
    <property type="protein sequence ID" value="SHF47335.1"/>
    <property type="molecule type" value="Genomic_DNA"/>
</dbReference>
<proteinExistence type="predicted"/>
<feature type="compositionally biased region" description="Basic and acidic residues" evidence="1">
    <location>
        <begin position="59"/>
        <end position="130"/>
    </location>
</feature>
<keyword evidence="2" id="KW-0472">Membrane</keyword>
<sequence>MRRKQLLALGCALALCISGLVPGTGGRMVHASAVTSAESKEGETDKEKVNQDTLTESSDEGKKEQPEEGQVQDKKEDTKDAGKDKQDTNKTDASDTKGKDSKLEKESTDSETKKTGEKNTDKDLTDKEVAEESTENSSAVSIFKQAKGDGKEKQEYVKEDLLDVSLGYDKLELEVNKEFEITLKVSGGEPPYRIEGYAGPDWLKVDGITISGKPPKAGVYVLSYSVIDAKGKVSWGLDSQIVVGGGDDSMPKVKLAADEDDLTVVLDEEFRFLIEISGGTAPYTIKIYSAPEWVKLENNAIVGKATELSEGYGFGISVVDANGTESEMLPCAIKVVKEKQNKDKDEEKDKKDEKTIEASKDKKESTKDNKESSNTTDAVKTGDTAPIAILVIVLIAAGIGIVIFTKKKKKDND</sequence>
<keyword evidence="2" id="KW-1133">Transmembrane helix</keyword>
<dbReference type="STRING" id="1122155.SAMN02745158_03872"/>
<evidence type="ECO:0000256" key="3">
    <source>
        <dbReference type="SAM" id="SignalP"/>
    </source>
</evidence>
<evidence type="ECO:0000256" key="2">
    <source>
        <dbReference type="SAM" id="Phobius"/>
    </source>
</evidence>
<feature type="signal peptide" evidence="3">
    <location>
        <begin position="1"/>
        <end position="23"/>
    </location>
</feature>
<feature type="transmembrane region" description="Helical" evidence="2">
    <location>
        <begin position="385"/>
        <end position="404"/>
    </location>
</feature>
<dbReference type="NCBIfam" id="TIGR01167">
    <property type="entry name" value="LPXTG_anchor"/>
    <property type="match status" value="1"/>
</dbReference>
<feature type="chain" id="PRO_5039516242" evidence="3">
    <location>
        <begin position="24"/>
        <end position="413"/>
    </location>
</feature>
<evidence type="ECO:0000313" key="5">
    <source>
        <dbReference type="Proteomes" id="UP000184245"/>
    </source>
</evidence>
<keyword evidence="5" id="KW-1185">Reference proteome</keyword>
<dbReference type="OrthoDB" id="9776008at2"/>
<organism evidence="4 5">
    <name type="scientific">Lactonifactor longoviformis DSM 17459</name>
    <dbReference type="NCBI Taxonomy" id="1122155"/>
    <lineage>
        <taxon>Bacteria</taxon>
        <taxon>Bacillati</taxon>
        <taxon>Bacillota</taxon>
        <taxon>Clostridia</taxon>
        <taxon>Eubacteriales</taxon>
        <taxon>Clostridiaceae</taxon>
        <taxon>Lactonifactor</taxon>
    </lineage>
</organism>
<reference evidence="4 5" key="1">
    <citation type="submission" date="2016-11" db="EMBL/GenBank/DDBJ databases">
        <authorList>
            <person name="Jaros S."/>
            <person name="Januszkiewicz K."/>
            <person name="Wedrychowicz H."/>
        </authorList>
    </citation>
    <scope>NUCLEOTIDE SEQUENCE [LARGE SCALE GENOMIC DNA]</scope>
    <source>
        <strain evidence="4 5">DSM 17459</strain>
    </source>
</reference>
<dbReference type="AlphaFoldDB" id="A0A1M5BY20"/>
<protein>
    <submittedName>
        <fullName evidence="4">LPXTG-motif cell wall anchor domain-containing protein</fullName>
    </submittedName>
</protein>
<dbReference type="Proteomes" id="UP000184245">
    <property type="component" value="Unassembled WGS sequence"/>
</dbReference>
<evidence type="ECO:0000313" key="4">
    <source>
        <dbReference type="EMBL" id="SHF47335.1"/>
    </source>
</evidence>
<dbReference type="RefSeq" id="WP_072854420.1">
    <property type="nucleotide sequence ID" value="NZ_FQVI01000031.1"/>
</dbReference>
<keyword evidence="3" id="KW-0732">Signal</keyword>